<keyword evidence="2" id="KW-1185">Reference proteome</keyword>
<dbReference type="Proteomes" id="UP001597541">
    <property type="component" value="Unassembled WGS sequence"/>
</dbReference>
<dbReference type="InterPro" id="IPR026838">
    <property type="entry name" value="YheC/D"/>
</dbReference>
<dbReference type="Gene3D" id="3.30.470.20">
    <property type="entry name" value="ATP-grasp fold, B domain"/>
    <property type="match status" value="1"/>
</dbReference>
<sequence length="250" mass="29225">MTYSSRSVRSKWTKTKWLRQNRTLRRHIPHTSLFTKSNLDTMLNHYRLVYFKPTGGTGGQRIVRLKKTRQGWQSKYNFTVTTHRDRQMLYRYLRSFSKGNSFLLQKGIRLAKVHGRSFDIRVMMQKTNYGNWINSGLFTKIGHPGKVATNYNQGGTVGTVEAALSGAGFRRAAVRHKKAQLRQLGVAAGKVFSRKHRRFRELGLDVAMTPKGRLWILEVNTRPQYYPLKISHKKIYNRIRDYAKQYGRRS</sequence>
<dbReference type="Pfam" id="PF14398">
    <property type="entry name" value="ATPgrasp_YheCD"/>
    <property type="match status" value="1"/>
</dbReference>
<accession>A0ABW5PFT7</accession>
<organism evidence="1 2">
    <name type="scientific">Paenibacillus gansuensis</name>
    <dbReference type="NCBI Taxonomy" id="306542"/>
    <lineage>
        <taxon>Bacteria</taxon>
        <taxon>Bacillati</taxon>
        <taxon>Bacillota</taxon>
        <taxon>Bacilli</taxon>
        <taxon>Bacillales</taxon>
        <taxon>Paenibacillaceae</taxon>
        <taxon>Paenibacillus</taxon>
    </lineage>
</organism>
<dbReference type="RefSeq" id="WP_377604962.1">
    <property type="nucleotide sequence ID" value="NZ_JBHUME010000011.1"/>
</dbReference>
<gene>
    <name evidence="1" type="ORF">ACFSUF_17845</name>
</gene>
<evidence type="ECO:0000313" key="2">
    <source>
        <dbReference type="Proteomes" id="UP001597541"/>
    </source>
</evidence>
<name>A0ABW5PFT7_9BACL</name>
<reference evidence="2" key="1">
    <citation type="journal article" date="2019" name="Int. J. Syst. Evol. Microbiol.">
        <title>The Global Catalogue of Microorganisms (GCM) 10K type strain sequencing project: providing services to taxonomists for standard genome sequencing and annotation.</title>
        <authorList>
            <consortium name="The Broad Institute Genomics Platform"/>
            <consortium name="The Broad Institute Genome Sequencing Center for Infectious Disease"/>
            <person name="Wu L."/>
            <person name="Ma J."/>
        </authorList>
    </citation>
    <scope>NUCLEOTIDE SEQUENCE [LARGE SCALE GENOMIC DNA]</scope>
    <source>
        <strain evidence="2">KCTC 3950</strain>
    </source>
</reference>
<protein>
    <submittedName>
        <fullName evidence="1">YheC/YheD family protein</fullName>
    </submittedName>
</protein>
<dbReference type="EMBL" id="JBHUME010000011">
    <property type="protein sequence ID" value="MFD2614276.1"/>
    <property type="molecule type" value="Genomic_DNA"/>
</dbReference>
<dbReference type="SUPFAM" id="SSF56059">
    <property type="entry name" value="Glutathione synthetase ATP-binding domain-like"/>
    <property type="match status" value="1"/>
</dbReference>
<comment type="caution">
    <text evidence="1">The sequence shown here is derived from an EMBL/GenBank/DDBJ whole genome shotgun (WGS) entry which is preliminary data.</text>
</comment>
<evidence type="ECO:0000313" key="1">
    <source>
        <dbReference type="EMBL" id="MFD2614276.1"/>
    </source>
</evidence>
<proteinExistence type="predicted"/>